<protein>
    <submittedName>
        <fullName evidence="3">TSA: Wollemia nobilis Ref_Wollemi_Transcript_13712_1252 transcribed RNA sequence</fullName>
    </submittedName>
</protein>
<sequence>MEGSVKLSIVLCLFLLGLQAEAQTQSRNPLASAFYVFGDSTIDAGNNNRLQTVAKANFLPYGRDFENHRPTGRFTNGKLSTDLLAELAGVSDLLPAYLDPDFKGLKLLTGATFGSGASGYDDSTSRPLNVMTLGKQLENFRSYRAQIVNLIGRGNVTKLISEALFVISTGSNDFINNYYNPLNPKKYSVAQYQDLLIGLLRGFVQSLYSEGARRVVIIGLPPFGCLPSQITLHNLINNTCDDNLNDVASSFNKKTMVLTQNISVPSLRILYFDIYQKLYDMSKYPSKYGFEEGRRGCCGTGFLEASILCNKASPTCADSSKYVFWDSFHPTTKAYGFIADDLFQQARRELG</sequence>
<dbReference type="AlphaFoldDB" id="A0A0C9RKI8"/>
<dbReference type="Pfam" id="PF00657">
    <property type="entry name" value="Lipase_GDSL"/>
    <property type="match status" value="1"/>
</dbReference>
<evidence type="ECO:0000256" key="2">
    <source>
        <dbReference type="SAM" id="SignalP"/>
    </source>
</evidence>
<reference evidence="3" key="1">
    <citation type="submission" date="2015-02" db="EMBL/GenBank/DDBJ databases">
        <title>A transcriptome of Wollemia nobilis - a relic of Gondwana.</title>
        <authorList>
            <person name="Chia J.Y."/>
            <person name="Leong Y.S."/>
            <person name="Abdul Karim S."/>
            <person name="Wan Azmi N."/>
            <person name="Hercus R."/>
            <person name="Croft L."/>
        </authorList>
    </citation>
    <scope>NUCLEOTIDE SEQUENCE</scope>
    <source>
        <strain evidence="3">MaeBrown</strain>
        <tissue evidence="3">Leaf</tissue>
    </source>
</reference>
<dbReference type="PANTHER" id="PTHR45642:SF95">
    <property type="entry name" value="GDSL-LIKE LIPASE_ACYLHYDROLASE FAMILY PROTEIN, EXPRESSED"/>
    <property type="match status" value="1"/>
</dbReference>
<evidence type="ECO:0000256" key="1">
    <source>
        <dbReference type="ARBA" id="ARBA00008668"/>
    </source>
</evidence>
<dbReference type="InterPro" id="IPR001087">
    <property type="entry name" value="GDSL"/>
</dbReference>
<dbReference type="InterPro" id="IPR036514">
    <property type="entry name" value="SGNH_hydro_sf"/>
</dbReference>
<dbReference type="SUPFAM" id="SSF52266">
    <property type="entry name" value="SGNH hydrolase"/>
    <property type="match status" value="1"/>
</dbReference>
<keyword evidence="2" id="KW-0732">Signal</keyword>
<dbReference type="InterPro" id="IPR035669">
    <property type="entry name" value="SGNH_plant_lipase-like"/>
</dbReference>
<dbReference type="FunFam" id="3.40.50.1110:FF:000003">
    <property type="entry name" value="GDSL esterase/lipase APG"/>
    <property type="match status" value="1"/>
</dbReference>
<dbReference type="CDD" id="cd01837">
    <property type="entry name" value="SGNH_plant_lipase_like"/>
    <property type="match status" value="1"/>
</dbReference>
<feature type="chain" id="PRO_5002202175" evidence="2">
    <location>
        <begin position="23"/>
        <end position="351"/>
    </location>
</feature>
<dbReference type="Gene3D" id="3.40.50.1110">
    <property type="entry name" value="SGNH hydrolase"/>
    <property type="match status" value="1"/>
</dbReference>
<accession>A0A0C9RKI8</accession>
<feature type="signal peptide" evidence="2">
    <location>
        <begin position="1"/>
        <end position="22"/>
    </location>
</feature>
<name>A0A0C9RKI8_9CONI</name>
<dbReference type="InterPro" id="IPR050592">
    <property type="entry name" value="GDSL_lipolytic_enzyme"/>
</dbReference>
<dbReference type="GO" id="GO:0016788">
    <property type="term" value="F:hydrolase activity, acting on ester bonds"/>
    <property type="evidence" value="ECO:0007669"/>
    <property type="project" value="InterPro"/>
</dbReference>
<proteinExistence type="inferred from homology"/>
<organism evidence="3">
    <name type="scientific">Wollemia nobilis</name>
    <dbReference type="NCBI Taxonomy" id="56998"/>
    <lineage>
        <taxon>Eukaryota</taxon>
        <taxon>Viridiplantae</taxon>
        <taxon>Streptophyta</taxon>
        <taxon>Embryophyta</taxon>
        <taxon>Tracheophyta</taxon>
        <taxon>Spermatophyta</taxon>
        <taxon>Pinopsida</taxon>
        <taxon>Pinidae</taxon>
        <taxon>Conifers II</taxon>
        <taxon>Araucariales</taxon>
        <taxon>Araucariaceae</taxon>
        <taxon>Wollemia</taxon>
    </lineage>
</organism>
<dbReference type="EMBL" id="GCHU01013634">
    <property type="protein sequence ID" value="JAG87046.1"/>
    <property type="molecule type" value="Transcribed_RNA"/>
</dbReference>
<comment type="similarity">
    <text evidence="1">Belongs to the 'GDSL' lipolytic enzyme family.</text>
</comment>
<evidence type="ECO:0000313" key="3">
    <source>
        <dbReference type="EMBL" id="JAG87046.1"/>
    </source>
</evidence>
<dbReference type="PANTHER" id="PTHR45642">
    <property type="entry name" value="GDSL ESTERASE/LIPASE EXL3"/>
    <property type="match status" value="1"/>
</dbReference>